<dbReference type="AlphaFoldDB" id="A0A1A8WKS4"/>
<sequence length="150" mass="17592">MKEPYEKHENGETSKDTVKTPEISSQLDAACHEVDPKSNEFNDVFKMVASVKKEISERSESRNIIEKECTLKYDVPEEQVEEEEPEKILSSSLLGKKNVNNKEINHNFDHEENEFPIYYSECFNVNPRNERLRIARCSSWKLLVNFYTLD</sequence>
<gene>
    <name evidence="2" type="ORF">POVCU2_0070490</name>
</gene>
<dbReference type="EMBL" id="FLQU01001179">
    <property type="protein sequence ID" value="SBS91862.1"/>
    <property type="molecule type" value="Genomic_DNA"/>
</dbReference>
<organism evidence="2 3">
    <name type="scientific">Plasmodium ovale curtisi</name>
    <dbReference type="NCBI Taxonomy" id="864141"/>
    <lineage>
        <taxon>Eukaryota</taxon>
        <taxon>Sar</taxon>
        <taxon>Alveolata</taxon>
        <taxon>Apicomplexa</taxon>
        <taxon>Aconoidasida</taxon>
        <taxon>Haemosporida</taxon>
        <taxon>Plasmodiidae</taxon>
        <taxon>Plasmodium</taxon>
        <taxon>Plasmodium (Plasmodium)</taxon>
    </lineage>
</organism>
<evidence type="ECO:0000256" key="1">
    <source>
        <dbReference type="SAM" id="MobiDB-lite"/>
    </source>
</evidence>
<feature type="compositionally biased region" description="Basic and acidic residues" evidence="1">
    <location>
        <begin position="1"/>
        <end position="19"/>
    </location>
</feature>
<proteinExistence type="predicted"/>
<evidence type="ECO:0000313" key="3">
    <source>
        <dbReference type="Proteomes" id="UP000078560"/>
    </source>
</evidence>
<reference evidence="3" key="1">
    <citation type="submission" date="2016-05" db="EMBL/GenBank/DDBJ databases">
        <authorList>
            <person name="Naeem Raeece"/>
        </authorList>
    </citation>
    <scope>NUCLEOTIDE SEQUENCE [LARGE SCALE GENOMIC DNA]</scope>
</reference>
<dbReference type="Proteomes" id="UP000078560">
    <property type="component" value="Unassembled WGS sequence"/>
</dbReference>
<evidence type="ECO:0000313" key="2">
    <source>
        <dbReference type="EMBL" id="SBS91862.1"/>
    </source>
</evidence>
<feature type="region of interest" description="Disordered" evidence="1">
    <location>
        <begin position="1"/>
        <end position="23"/>
    </location>
</feature>
<name>A0A1A8WKS4_PLAOA</name>
<protein>
    <submittedName>
        <fullName evidence="2">Uncharacterized protein</fullName>
    </submittedName>
</protein>
<accession>A0A1A8WKS4</accession>